<keyword evidence="2" id="KW-0812">Transmembrane</keyword>
<feature type="transmembrane region" description="Helical" evidence="2">
    <location>
        <begin position="12"/>
        <end position="34"/>
    </location>
</feature>
<keyword evidence="2" id="KW-1133">Transmembrane helix</keyword>
<feature type="coiled-coil region" evidence="1">
    <location>
        <begin position="149"/>
        <end position="262"/>
    </location>
</feature>
<evidence type="ECO:0000256" key="1">
    <source>
        <dbReference type="SAM" id="Coils"/>
    </source>
</evidence>
<proteinExistence type="predicted"/>
<reference evidence="4 6" key="1">
    <citation type="submission" date="2017-12" db="EMBL/GenBank/DDBJ databases">
        <authorList>
            <person name="Paulsen S."/>
            <person name="Gram L.K."/>
        </authorList>
    </citation>
    <scope>NUCLEOTIDE SEQUENCE [LARGE SCALE GENOMIC DNA]</scope>
    <source>
        <strain evidence="4 6">S2231</strain>
        <strain evidence="3">S2233</strain>
    </source>
</reference>
<accession>A0A5S3XKS4</accession>
<name>A0A5S3XKS4_9GAMM</name>
<evidence type="ECO:0000313" key="5">
    <source>
        <dbReference type="Proteomes" id="UP000305730"/>
    </source>
</evidence>
<dbReference type="RefSeq" id="WP_119863058.1">
    <property type="nucleotide sequence ID" value="NZ_PNCK01000094.1"/>
</dbReference>
<evidence type="ECO:0000256" key="2">
    <source>
        <dbReference type="SAM" id="Phobius"/>
    </source>
</evidence>
<evidence type="ECO:0000313" key="3">
    <source>
        <dbReference type="EMBL" id="TMP39918.1"/>
    </source>
</evidence>
<dbReference type="Proteomes" id="UP000307706">
    <property type="component" value="Unassembled WGS sequence"/>
</dbReference>
<protein>
    <submittedName>
        <fullName evidence="4">Chromosome partitioning protein ParA</fullName>
    </submittedName>
</protein>
<dbReference type="EMBL" id="PNCL01000096">
    <property type="protein sequence ID" value="TMP55736.1"/>
    <property type="molecule type" value="Genomic_DNA"/>
</dbReference>
<dbReference type="Proteomes" id="UP000305730">
    <property type="component" value="Unassembled WGS sequence"/>
</dbReference>
<comment type="caution">
    <text evidence="4">The sequence shown here is derived from an EMBL/GenBank/DDBJ whole genome shotgun (WGS) entry which is preliminary data.</text>
</comment>
<gene>
    <name evidence="4" type="ORF">CWB96_16645</name>
    <name evidence="3" type="ORF">CWB97_20320</name>
</gene>
<evidence type="ECO:0000313" key="6">
    <source>
        <dbReference type="Proteomes" id="UP000307706"/>
    </source>
</evidence>
<dbReference type="OrthoDB" id="6288447at2"/>
<sequence length="275" mass="31523">MPSLQLPITVYQYLAINFGLLILAIWFYILLLILREFRKFASSVSAGTHTSSSAQNDETLAMCRESVDNALGYINEHSNTIAELAKIQIALEQQLTDIRNSTQDHITEQEDQSIKDLNKKLSKSHALIRKLKGDLDKSMDKLKVTRKKLYDQYDTVESLQKEKEQLEEKCLALENENGQANSSPQQMQKMVLTFEREKADMMDTLNNYKRQISEQSQALEQLSLQASNTEDGPELSELQGELEQTKSALKHLTKEKKFIESRYLEIVKTQQDKSS</sequence>
<reference evidence="4" key="3">
    <citation type="submission" date="2019-09" db="EMBL/GenBank/DDBJ databases">
        <title>Co-occurence of chitin degradation, pigmentation and bioactivity in marine Pseudoalteromonas.</title>
        <authorList>
            <person name="Sonnenschein E.C."/>
            <person name="Bech P.K."/>
        </authorList>
    </citation>
    <scope>NUCLEOTIDE SEQUENCE</scope>
    <source>
        <strain evidence="4">S2231</strain>
        <strain evidence="3 5">S2233</strain>
    </source>
</reference>
<reference evidence="6" key="2">
    <citation type="submission" date="2019-06" db="EMBL/GenBank/DDBJ databases">
        <title>Co-occurence of chitin degradation, pigmentation and bioactivity in marine Pseudoalteromonas.</title>
        <authorList>
            <person name="Sonnenschein E.C."/>
            <person name="Bech P.K."/>
        </authorList>
    </citation>
    <scope>NUCLEOTIDE SEQUENCE [LARGE SCALE GENOMIC DNA]</scope>
    <source>
        <strain evidence="6">S2231</strain>
    </source>
</reference>
<dbReference type="AlphaFoldDB" id="A0A5S3XKS4"/>
<keyword evidence="5" id="KW-1185">Reference proteome</keyword>
<organism evidence="4 6">
    <name type="scientific">Pseudoalteromonas citrea</name>
    <dbReference type="NCBI Taxonomy" id="43655"/>
    <lineage>
        <taxon>Bacteria</taxon>
        <taxon>Pseudomonadati</taxon>
        <taxon>Pseudomonadota</taxon>
        <taxon>Gammaproteobacteria</taxon>
        <taxon>Alteromonadales</taxon>
        <taxon>Pseudoalteromonadaceae</taxon>
        <taxon>Pseudoalteromonas</taxon>
    </lineage>
</organism>
<keyword evidence="2" id="KW-0472">Membrane</keyword>
<keyword evidence="1" id="KW-0175">Coiled coil</keyword>
<dbReference type="EMBL" id="PNCK01000094">
    <property type="protein sequence ID" value="TMP39918.1"/>
    <property type="molecule type" value="Genomic_DNA"/>
</dbReference>
<evidence type="ECO:0000313" key="4">
    <source>
        <dbReference type="EMBL" id="TMP55736.1"/>
    </source>
</evidence>